<keyword evidence="2" id="KW-0472">Membrane</keyword>
<keyword evidence="2" id="KW-0812">Transmembrane</keyword>
<accession>A0ABV7N7I3</accession>
<dbReference type="InterPro" id="IPR000357">
    <property type="entry name" value="HEAT"/>
</dbReference>
<evidence type="ECO:0000256" key="2">
    <source>
        <dbReference type="SAM" id="Phobius"/>
    </source>
</evidence>
<evidence type="ECO:0000256" key="1">
    <source>
        <dbReference type="ARBA" id="ARBA00022737"/>
    </source>
</evidence>
<dbReference type="SUPFAM" id="SSF48371">
    <property type="entry name" value="ARM repeat"/>
    <property type="match status" value="1"/>
</dbReference>
<keyword evidence="5" id="KW-1185">Reference proteome</keyword>
<dbReference type="InterPro" id="IPR016024">
    <property type="entry name" value="ARM-type_fold"/>
</dbReference>
<dbReference type="InterPro" id="IPR021133">
    <property type="entry name" value="HEAT_type_2"/>
</dbReference>
<protein>
    <submittedName>
        <fullName evidence="4">HEAT repeat domain-containing protein</fullName>
    </submittedName>
</protein>
<dbReference type="PROSITE" id="PS50077">
    <property type="entry name" value="HEAT_REPEAT"/>
    <property type="match status" value="1"/>
</dbReference>
<evidence type="ECO:0000313" key="3">
    <source>
        <dbReference type="EMBL" id="MFC3386999.1"/>
    </source>
</evidence>
<reference evidence="4" key="1">
    <citation type="journal article" date="2014" name="Int. J. Syst. Evol. Microbiol.">
        <title>Complete genome of a new Firmicutes species belonging to the dominant human colonic microbiota ('Ruminococcus bicirculans') reveals two chromosomes and a selective capacity to utilize plant glucans.</title>
        <authorList>
            <consortium name="NISC Comparative Sequencing Program"/>
            <person name="Wegmann U."/>
            <person name="Louis P."/>
            <person name="Goesmann A."/>
            <person name="Henrissat B."/>
            <person name="Duncan S.H."/>
            <person name="Flint H.J."/>
        </authorList>
    </citation>
    <scope>NUCLEOTIDE SEQUENCE</scope>
    <source>
        <strain evidence="4">CCM 7756</strain>
    </source>
</reference>
<name>A0ABV7N7I3_9STAP</name>
<evidence type="ECO:0000313" key="5">
    <source>
        <dbReference type="Proteomes" id="UP001595637"/>
    </source>
</evidence>
<reference evidence="5" key="2">
    <citation type="journal article" date="2019" name="Int. J. Syst. Evol. Microbiol.">
        <title>The Global Catalogue of Microorganisms (GCM) 10K type strain sequencing project: providing services to taxonomists for standard genome sequencing and annotation.</title>
        <authorList>
            <consortium name="The Broad Institute Genomics Platform"/>
            <consortium name="The Broad Institute Genome Sequencing Center for Infectious Disease"/>
            <person name="Wu L."/>
            <person name="Ma J."/>
        </authorList>
    </citation>
    <scope>NUCLEOTIDE SEQUENCE [LARGE SCALE GENOMIC DNA]</scope>
    <source>
        <strain evidence="5">CCM 7756</strain>
    </source>
</reference>
<sequence length="336" mass="39200">MDVSISLGIVLWIILALTGILIALVLVFIAQSQRRIKRKNEVEQYIERHLEGWHDYLVKGEGIEKLPASKSTDLEAIEKIFFTFKQNASSKDIDERIVQFGTEHFVKPYKKRLRSGKWAYRVNTLSKMIEFELPGFEKIFTNEEIKILSRYEYFLFLTYLSIFDMDRFAYVYFMRQDLSEYENKKIFNQLSDKKVEVLVNRFEEVPLPGKYALVGRISLMPSGTSIEFLESLLADETPEVRIRALKAVQTIGLVEQSAPYDKFYNSEVWEERMLIARIAPLIGESVIPQLKQMLDDPHEMVRKEAVRSLSRFKKPMTEWAVPIPPETLPVLKEGEK</sequence>
<gene>
    <name evidence="3" type="ORF">ACFOEO_00070</name>
    <name evidence="4" type="ORF">ACFOEO_13360</name>
</gene>
<reference evidence="4" key="3">
    <citation type="submission" date="2024-09" db="EMBL/GenBank/DDBJ databases">
        <authorList>
            <person name="Sun Q."/>
            <person name="Mori K."/>
        </authorList>
    </citation>
    <scope>NUCLEOTIDE SEQUENCE</scope>
    <source>
        <strain evidence="4">CCM 7756</strain>
    </source>
</reference>
<dbReference type="Pfam" id="PF02985">
    <property type="entry name" value="HEAT"/>
    <property type="match status" value="1"/>
</dbReference>
<dbReference type="EMBL" id="JBHRVQ010000001">
    <property type="protein sequence ID" value="MFC3386999.1"/>
    <property type="molecule type" value="Genomic_DNA"/>
</dbReference>
<dbReference type="InterPro" id="IPR011989">
    <property type="entry name" value="ARM-like"/>
</dbReference>
<organism evidence="4 5">
    <name type="scientific">Salinicoccus sesuvii</name>
    <dbReference type="NCBI Taxonomy" id="868281"/>
    <lineage>
        <taxon>Bacteria</taxon>
        <taxon>Bacillati</taxon>
        <taxon>Bacillota</taxon>
        <taxon>Bacilli</taxon>
        <taxon>Bacillales</taxon>
        <taxon>Staphylococcaceae</taxon>
        <taxon>Salinicoccus</taxon>
    </lineage>
</organism>
<evidence type="ECO:0000313" key="4">
    <source>
        <dbReference type="EMBL" id="MFC3389564.1"/>
    </source>
</evidence>
<comment type="caution">
    <text evidence="4">The sequence shown here is derived from an EMBL/GenBank/DDBJ whole genome shotgun (WGS) entry which is preliminary data.</text>
</comment>
<keyword evidence="2" id="KW-1133">Transmembrane helix</keyword>
<dbReference type="EMBL" id="JBHRVQ010000001">
    <property type="protein sequence ID" value="MFC3389564.1"/>
    <property type="molecule type" value="Genomic_DNA"/>
</dbReference>
<proteinExistence type="predicted"/>
<feature type="transmembrane region" description="Helical" evidence="2">
    <location>
        <begin position="6"/>
        <end position="30"/>
    </location>
</feature>
<dbReference type="Proteomes" id="UP001595637">
    <property type="component" value="Unassembled WGS sequence"/>
</dbReference>
<keyword evidence="1" id="KW-0677">Repeat</keyword>
<dbReference type="Gene3D" id="1.25.10.10">
    <property type="entry name" value="Leucine-rich Repeat Variant"/>
    <property type="match status" value="1"/>
</dbReference>
<dbReference type="RefSeq" id="WP_380650413.1">
    <property type="nucleotide sequence ID" value="NZ_JBHRVQ010000001.1"/>
</dbReference>